<accession>Q1IP05</accession>
<dbReference type="STRING" id="204669.Acid345_2394"/>
<evidence type="ECO:0000256" key="5">
    <source>
        <dbReference type="ARBA" id="ARBA00023002"/>
    </source>
</evidence>
<dbReference type="InterPro" id="IPR001155">
    <property type="entry name" value="OxRdtase_FMN_N"/>
</dbReference>
<dbReference type="EMBL" id="CP000360">
    <property type="protein sequence ID" value="ABF41395.1"/>
    <property type="molecule type" value="Genomic_DNA"/>
</dbReference>
<dbReference type="Gene3D" id="3.20.20.70">
    <property type="entry name" value="Aldolase class I"/>
    <property type="match status" value="1"/>
</dbReference>
<comment type="cofactor">
    <cofactor evidence="1">
        <name>FMN</name>
        <dbReference type="ChEBI" id="CHEBI:58210"/>
    </cofactor>
</comment>
<keyword evidence="3" id="KW-0288">FMN</keyword>
<evidence type="ECO:0000259" key="6">
    <source>
        <dbReference type="Pfam" id="PF00724"/>
    </source>
</evidence>
<evidence type="ECO:0000256" key="4">
    <source>
        <dbReference type="ARBA" id="ARBA00022857"/>
    </source>
</evidence>
<name>Q1IP05_KORVE</name>
<dbReference type="HOGENOM" id="CLU_012153_2_0_0"/>
<feature type="domain" description="NADH:flavin oxidoreductase/NADH oxidase N-terminal" evidence="6">
    <location>
        <begin position="3"/>
        <end position="340"/>
    </location>
</feature>
<dbReference type="GO" id="GO:0050661">
    <property type="term" value="F:NADP binding"/>
    <property type="evidence" value="ECO:0007669"/>
    <property type="project" value="InterPro"/>
</dbReference>
<reference evidence="7 8" key="1">
    <citation type="journal article" date="2009" name="Appl. Environ. Microbiol.">
        <title>Three genomes from the phylum Acidobacteria provide insight into the lifestyles of these microorganisms in soils.</title>
        <authorList>
            <person name="Ward N.L."/>
            <person name="Challacombe J.F."/>
            <person name="Janssen P.H."/>
            <person name="Henrissat B."/>
            <person name="Coutinho P.M."/>
            <person name="Wu M."/>
            <person name="Xie G."/>
            <person name="Haft D.H."/>
            <person name="Sait M."/>
            <person name="Badger J."/>
            <person name="Barabote R.D."/>
            <person name="Bradley B."/>
            <person name="Brettin T.S."/>
            <person name="Brinkac L.M."/>
            <person name="Bruce D."/>
            <person name="Creasy T."/>
            <person name="Daugherty S.C."/>
            <person name="Davidsen T.M."/>
            <person name="DeBoy R.T."/>
            <person name="Detter J.C."/>
            <person name="Dodson R.J."/>
            <person name="Durkin A.S."/>
            <person name="Ganapathy A."/>
            <person name="Gwinn-Giglio M."/>
            <person name="Han C.S."/>
            <person name="Khouri H."/>
            <person name="Kiss H."/>
            <person name="Kothari S.P."/>
            <person name="Madupu R."/>
            <person name="Nelson K.E."/>
            <person name="Nelson W.C."/>
            <person name="Paulsen I."/>
            <person name="Penn K."/>
            <person name="Ren Q."/>
            <person name="Rosovitz M.J."/>
            <person name="Selengut J.D."/>
            <person name="Shrivastava S."/>
            <person name="Sullivan S.A."/>
            <person name="Tapia R."/>
            <person name="Thompson L.S."/>
            <person name="Watkins K.L."/>
            <person name="Yang Q."/>
            <person name="Yu C."/>
            <person name="Zafar N."/>
            <person name="Zhou L."/>
            <person name="Kuske C.R."/>
        </authorList>
    </citation>
    <scope>NUCLEOTIDE SEQUENCE [LARGE SCALE GENOMIC DNA]</scope>
    <source>
        <strain evidence="7 8">Ellin345</strain>
    </source>
</reference>
<evidence type="ECO:0000256" key="1">
    <source>
        <dbReference type="ARBA" id="ARBA00001917"/>
    </source>
</evidence>
<keyword evidence="5" id="KW-0560">Oxidoreductase</keyword>
<dbReference type="eggNOG" id="COG1902">
    <property type="taxonomic scope" value="Bacteria"/>
</dbReference>
<dbReference type="Proteomes" id="UP000002432">
    <property type="component" value="Chromosome"/>
</dbReference>
<dbReference type="KEGG" id="aba:Acid345_2394"/>
<dbReference type="CDD" id="cd02932">
    <property type="entry name" value="OYE_YqiM_FMN"/>
    <property type="match status" value="1"/>
</dbReference>
<gene>
    <name evidence="7" type="ordered locus">Acid345_2394</name>
</gene>
<evidence type="ECO:0000313" key="7">
    <source>
        <dbReference type="EMBL" id="ABF41395.1"/>
    </source>
</evidence>
<evidence type="ECO:0000256" key="3">
    <source>
        <dbReference type="ARBA" id="ARBA00022643"/>
    </source>
</evidence>
<organism evidence="7 8">
    <name type="scientific">Koribacter versatilis (strain Ellin345)</name>
    <dbReference type="NCBI Taxonomy" id="204669"/>
    <lineage>
        <taxon>Bacteria</taxon>
        <taxon>Pseudomonadati</taxon>
        <taxon>Acidobacteriota</taxon>
        <taxon>Terriglobia</taxon>
        <taxon>Terriglobales</taxon>
        <taxon>Candidatus Korobacteraceae</taxon>
        <taxon>Candidatus Korobacter</taxon>
    </lineage>
</organism>
<dbReference type="AlphaFoldDB" id="Q1IP05"/>
<sequence>MHLFDPLHIRSLTLKHRVVVSPMCQYSSQDGFASDWHLVQLGRFAVGGASLVFTEANAVTPEGRISPSDLGIWKDDHIEPLARIVRFIKQQGAYAGTQLAHAGRKASTAEPWNGGRGLTEDQGGWQDVYAPSAIPFNDTYIQPVALDKPGIQRIVAAFGAAAQRALLAGFEVVEIHGAHGYLANEFLSPLSNQRTDEYGGSFENRTRFVREVTEAIRRVWPERLPLFMRVSATDYAPGGWTIEESVELARIVKPLGVDLIDTSSGGLIGGVQIPVGPGYQVNFADRIRREAGILTGAVGMITSPAQADQIVRNGNADVVLLARELLRHPNWPLSAARTLNQKIDWPRQHIRAAN</sequence>
<dbReference type="OrthoDB" id="9772736at2"/>
<dbReference type="GO" id="GO:0010181">
    <property type="term" value="F:FMN binding"/>
    <property type="evidence" value="ECO:0007669"/>
    <property type="project" value="InterPro"/>
</dbReference>
<dbReference type="RefSeq" id="WP_011523196.1">
    <property type="nucleotide sequence ID" value="NC_008009.1"/>
</dbReference>
<keyword evidence="2" id="KW-0285">Flavoprotein</keyword>
<dbReference type="SUPFAM" id="SSF51395">
    <property type="entry name" value="FMN-linked oxidoreductases"/>
    <property type="match status" value="1"/>
</dbReference>
<dbReference type="InterPro" id="IPR044152">
    <property type="entry name" value="YqjM-like"/>
</dbReference>
<dbReference type="PANTHER" id="PTHR43303:SF4">
    <property type="entry name" value="NADPH DEHYDROGENASE C23G7.10C-RELATED"/>
    <property type="match status" value="1"/>
</dbReference>
<evidence type="ECO:0000256" key="2">
    <source>
        <dbReference type="ARBA" id="ARBA00022630"/>
    </source>
</evidence>
<dbReference type="Pfam" id="PF00724">
    <property type="entry name" value="Oxidored_FMN"/>
    <property type="match status" value="1"/>
</dbReference>
<keyword evidence="8" id="KW-1185">Reference proteome</keyword>
<keyword evidence="4" id="KW-0521">NADP</keyword>
<protein>
    <submittedName>
        <fullName evidence="7">NADH--flavin oxidoreductase/NADH oxidase</fullName>
    </submittedName>
</protein>
<dbReference type="InterPro" id="IPR013785">
    <property type="entry name" value="Aldolase_TIM"/>
</dbReference>
<dbReference type="GO" id="GO:0003959">
    <property type="term" value="F:NADPH dehydrogenase activity"/>
    <property type="evidence" value="ECO:0007669"/>
    <property type="project" value="InterPro"/>
</dbReference>
<dbReference type="EnsemblBacteria" id="ABF41395">
    <property type="protein sequence ID" value="ABF41395"/>
    <property type="gene ID" value="Acid345_2394"/>
</dbReference>
<dbReference type="PANTHER" id="PTHR43303">
    <property type="entry name" value="NADPH DEHYDROGENASE C23G7.10C-RELATED"/>
    <property type="match status" value="1"/>
</dbReference>
<proteinExistence type="predicted"/>
<evidence type="ECO:0000313" key="8">
    <source>
        <dbReference type="Proteomes" id="UP000002432"/>
    </source>
</evidence>